<organism evidence="1 2">
    <name type="scientific">Xylaria bambusicola</name>
    <dbReference type="NCBI Taxonomy" id="326684"/>
    <lineage>
        <taxon>Eukaryota</taxon>
        <taxon>Fungi</taxon>
        <taxon>Dikarya</taxon>
        <taxon>Ascomycota</taxon>
        <taxon>Pezizomycotina</taxon>
        <taxon>Sordariomycetes</taxon>
        <taxon>Xylariomycetidae</taxon>
        <taxon>Xylariales</taxon>
        <taxon>Xylariaceae</taxon>
        <taxon>Xylaria</taxon>
    </lineage>
</organism>
<evidence type="ECO:0000313" key="2">
    <source>
        <dbReference type="Proteomes" id="UP001305414"/>
    </source>
</evidence>
<sequence>MEREFIKLWNRDDHSSRFMQGQRDDSDELELWKMMLIRYECIPPHLFTYGLRLGVDCYERAESLMLSSKASYLLQKICVHPVWRKNINELRSLPNRIPPNTGSGGVKNRLFSLNFL</sequence>
<dbReference type="Proteomes" id="UP001305414">
    <property type="component" value="Unassembled WGS sequence"/>
</dbReference>
<proteinExistence type="predicted"/>
<protein>
    <submittedName>
        <fullName evidence="1">Uncharacterized protein</fullName>
    </submittedName>
</protein>
<comment type="caution">
    <text evidence="1">The sequence shown here is derived from an EMBL/GenBank/DDBJ whole genome shotgun (WGS) entry which is preliminary data.</text>
</comment>
<dbReference type="EMBL" id="JAWHQM010000127">
    <property type="protein sequence ID" value="KAK5637530.1"/>
    <property type="molecule type" value="Genomic_DNA"/>
</dbReference>
<accession>A0AAN7URD2</accession>
<evidence type="ECO:0000313" key="1">
    <source>
        <dbReference type="EMBL" id="KAK5637530.1"/>
    </source>
</evidence>
<name>A0AAN7URD2_9PEZI</name>
<keyword evidence="2" id="KW-1185">Reference proteome</keyword>
<reference evidence="1 2" key="1">
    <citation type="submission" date="2023-10" db="EMBL/GenBank/DDBJ databases">
        <title>Draft genome sequence of Xylaria bambusicola isolate GMP-LS, the root and basal stem rot pathogen of sugarcane in Indonesia.</title>
        <authorList>
            <person name="Selvaraj P."/>
            <person name="Muralishankar V."/>
            <person name="Muruganantham S."/>
            <person name="Sp S."/>
            <person name="Haryani S."/>
            <person name="Lau K.J.X."/>
            <person name="Naqvi N.I."/>
        </authorList>
    </citation>
    <scope>NUCLEOTIDE SEQUENCE [LARGE SCALE GENOMIC DNA]</scope>
    <source>
        <strain evidence="1">GMP-LS</strain>
    </source>
</reference>
<gene>
    <name evidence="1" type="ORF">RRF57_013245</name>
</gene>
<dbReference type="AlphaFoldDB" id="A0AAN7URD2"/>